<dbReference type="NCBIfam" id="TIGR01019">
    <property type="entry name" value="sucCoAalpha"/>
    <property type="match status" value="1"/>
</dbReference>
<dbReference type="HAMAP" id="MF_01988">
    <property type="entry name" value="Succ_CoA_alpha"/>
    <property type="match status" value="1"/>
</dbReference>
<gene>
    <name evidence="4" type="primary">sucD</name>
    <name evidence="9" type="ORF">KKC1_14080</name>
</gene>
<evidence type="ECO:0000256" key="4">
    <source>
        <dbReference type="HAMAP-Rule" id="MF_01988"/>
    </source>
</evidence>
<keyword evidence="4 7" id="KW-0816">Tricarboxylic acid cycle</keyword>
<keyword evidence="1 4" id="KW-0436">Ligase</keyword>
<feature type="binding site" evidence="4">
    <location>
        <begin position="96"/>
        <end position="98"/>
    </location>
    <ligand>
        <name>CoA</name>
        <dbReference type="ChEBI" id="CHEBI:57287"/>
    </ligand>
</feature>
<feature type="binding site" evidence="4">
    <location>
        <position position="43"/>
    </location>
    <ligand>
        <name>CoA</name>
        <dbReference type="ChEBI" id="CHEBI:57287"/>
    </ligand>
</feature>
<comment type="caution">
    <text evidence="9">The sequence shown here is derived from an EMBL/GenBank/DDBJ whole genome shotgun (WGS) entry which is preliminary data.</text>
</comment>
<dbReference type="SUPFAM" id="SSF52210">
    <property type="entry name" value="Succinyl-CoA synthetase domains"/>
    <property type="match status" value="1"/>
</dbReference>
<dbReference type="GO" id="GO:0006099">
    <property type="term" value="P:tricarboxylic acid cycle"/>
    <property type="evidence" value="ECO:0007669"/>
    <property type="project" value="UniProtKB-UniRule"/>
</dbReference>
<dbReference type="GO" id="GO:0004776">
    <property type="term" value="F:succinate-CoA ligase (GDP-forming) activity"/>
    <property type="evidence" value="ECO:0007669"/>
    <property type="project" value="TreeGrafter"/>
</dbReference>
<dbReference type="InterPro" id="IPR003781">
    <property type="entry name" value="CoA-bd"/>
</dbReference>
<dbReference type="RefSeq" id="WP_088553650.1">
    <property type="nucleotide sequence ID" value="NZ_BDGJ01000064.1"/>
</dbReference>
<evidence type="ECO:0000259" key="8">
    <source>
        <dbReference type="SMART" id="SM00881"/>
    </source>
</evidence>
<dbReference type="InterPro" id="IPR036291">
    <property type="entry name" value="NAD(P)-bd_dom_sf"/>
</dbReference>
<dbReference type="EC" id="6.2.1.5" evidence="4"/>
<dbReference type="PROSITE" id="PS00399">
    <property type="entry name" value="SUCCINYL_COA_LIG_2"/>
    <property type="match status" value="1"/>
</dbReference>
<dbReference type="PIRSF" id="PIRSF001553">
    <property type="entry name" value="SucCS_alpha"/>
    <property type="match status" value="1"/>
</dbReference>
<dbReference type="InterPro" id="IPR017440">
    <property type="entry name" value="Cit_synth/succinyl-CoA_lig_AS"/>
</dbReference>
<comment type="caution">
    <text evidence="4">Lacks conserved residue(s) required for the propagation of feature annotation.</text>
</comment>
<dbReference type="EMBL" id="BDGJ01000064">
    <property type="protein sequence ID" value="GAW92250.1"/>
    <property type="molecule type" value="Genomic_DNA"/>
</dbReference>
<dbReference type="GO" id="GO:0000166">
    <property type="term" value="F:nucleotide binding"/>
    <property type="evidence" value="ECO:0007669"/>
    <property type="project" value="UniProtKB-KW"/>
</dbReference>
<reference evidence="10" key="1">
    <citation type="journal article" date="2017" name="Appl. Environ. Microbiol.">
        <title>Genomic analysis of Calderihabitans maritimus KKC1, a thermophilic hydrogenogenic carboxydotrophic bacterium isolated from marine sediment.</title>
        <authorList>
            <person name="Omae K."/>
            <person name="Yoneda Y."/>
            <person name="Fukuyama Y."/>
            <person name="Yoshida T."/>
            <person name="Sako Y."/>
        </authorList>
    </citation>
    <scope>NUCLEOTIDE SEQUENCE [LARGE SCALE GENOMIC DNA]</scope>
    <source>
        <strain evidence="10">KKC1</strain>
    </source>
</reference>
<evidence type="ECO:0000256" key="1">
    <source>
        <dbReference type="ARBA" id="ARBA00022598"/>
    </source>
</evidence>
<comment type="catalytic activity">
    <reaction evidence="4">
        <text>GTP + succinate + CoA = succinyl-CoA + GDP + phosphate</text>
        <dbReference type="Rhea" id="RHEA:22120"/>
        <dbReference type="ChEBI" id="CHEBI:30031"/>
        <dbReference type="ChEBI" id="CHEBI:37565"/>
        <dbReference type="ChEBI" id="CHEBI:43474"/>
        <dbReference type="ChEBI" id="CHEBI:57287"/>
        <dbReference type="ChEBI" id="CHEBI:57292"/>
        <dbReference type="ChEBI" id="CHEBI:58189"/>
    </reaction>
</comment>
<dbReference type="GO" id="GO:0004775">
    <property type="term" value="F:succinate-CoA ligase (ADP-forming) activity"/>
    <property type="evidence" value="ECO:0007669"/>
    <property type="project" value="UniProtKB-UniRule"/>
</dbReference>
<organism evidence="9 10">
    <name type="scientific">Calderihabitans maritimus</name>
    <dbReference type="NCBI Taxonomy" id="1246530"/>
    <lineage>
        <taxon>Bacteria</taxon>
        <taxon>Bacillati</taxon>
        <taxon>Bacillota</taxon>
        <taxon>Clostridia</taxon>
        <taxon>Neomoorellales</taxon>
        <taxon>Calderihabitantaceae</taxon>
        <taxon>Calderihabitans</taxon>
    </lineage>
</organism>
<feature type="active site" description="Tele-phosphohistidine intermediate" evidence="4 5">
    <location>
        <position position="248"/>
    </location>
</feature>
<dbReference type="FunFam" id="3.40.50.720:FF:000277">
    <property type="entry name" value="Succinate--CoA ligase [ADP-forming] subunit alpha"/>
    <property type="match status" value="1"/>
</dbReference>
<dbReference type="Gene3D" id="3.40.50.720">
    <property type="entry name" value="NAD(P)-binding Rossmann-like Domain"/>
    <property type="match status" value="1"/>
</dbReference>
<feature type="binding site" evidence="4">
    <location>
        <begin position="17"/>
        <end position="20"/>
    </location>
    <ligand>
        <name>CoA</name>
        <dbReference type="ChEBI" id="CHEBI:57287"/>
    </ligand>
</feature>
<evidence type="ECO:0000256" key="7">
    <source>
        <dbReference type="RuleBase" id="RU000699"/>
    </source>
</evidence>
<keyword evidence="2 4" id="KW-0547">Nucleotide-binding</keyword>
<dbReference type="PANTHER" id="PTHR11117">
    <property type="entry name" value="SUCCINYL-COA LIGASE SUBUNIT ALPHA"/>
    <property type="match status" value="1"/>
</dbReference>
<comment type="pathway">
    <text evidence="4 7">Carbohydrate metabolism; tricarboxylic acid cycle; succinate from succinyl-CoA (ligase route): step 1/1.</text>
</comment>
<proteinExistence type="inferred from homology"/>
<feature type="domain" description="CoA-binding" evidence="8">
    <location>
        <begin position="4"/>
        <end position="100"/>
    </location>
</feature>
<comment type="similarity">
    <text evidence="3 4 6">Belongs to the succinate/malate CoA ligase alpha subunit family.</text>
</comment>
<evidence type="ECO:0000256" key="6">
    <source>
        <dbReference type="RuleBase" id="RU000677"/>
    </source>
</evidence>
<dbReference type="Pfam" id="PF02629">
    <property type="entry name" value="CoA_binding"/>
    <property type="match status" value="1"/>
</dbReference>
<accession>A0A1Z5HSJ1</accession>
<dbReference type="Pfam" id="PF00549">
    <property type="entry name" value="Ligase_CoA"/>
    <property type="match status" value="1"/>
</dbReference>
<dbReference type="Gene3D" id="3.40.50.261">
    <property type="entry name" value="Succinyl-CoA synthetase domains"/>
    <property type="match status" value="1"/>
</dbReference>
<comment type="function">
    <text evidence="4 7">Succinyl-CoA synthetase functions in the citric acid cycle (TCA), coupling the hydrolysis of succinyl-CoA to the synthesis of either ATP or GTP and thus represents the only step of substrate-level phosphorylation in the TCA. The alpha subunit of the enzyme binds the substrates coenzyme A and phosphate, while succinate binding and nucleotide specificity is provided by the beta subunit.</text>
</comment>
<dbReference type="PANTHER" id="PTHR11117:SF2">
    <property type="entry name" value="SUCCINATE--COA LIGASE [ADP_GDP-FORMING] SUBUNIT ALPHA, MITOCHONDRIAL"/>
    <property type="match status" value="1"/>
</dbReference>
<evidence type="ECO:0000313" key="9">
    <source>
        <dbReference type="EMBL" id="GAW92250.1"/>
    </source>
</evidence>
<dbReference type="AlphaFoldDB" id="A0A1Z5HSJ1"/>
<dbReference type="Proteomes" id="UP000197032">
    <property type="component" value="Unassembled WGS sequence"/>
</dbReference>
<protein>
    <recommendedName>
        <fullName evidence="4">Succinate--CoA ligase [ADP-forming] subunit alpha</fullName>
        <ecNumber evidence="4">6.2.1.5</ecNumber>
    </recommendedName>
    <alternativeName>
        <fullName evidence="4">Succinyl-CoA synthetase subunit alpha</fullName>
        <shortName evidence="4">SCS-alpha</shortName>
    </alternativeName>
</protein>
<comment type="catalytic activity">
    <reaction evidence="4 7">
        <text>succinate + ATP + CoA = succinyl-CoA + ADP + phosphate</text>
        <dbReference type="Rhea" id="RHEA:17661"/>
        <dbReference type="ChEBI" id="CHEBI:30031"/>
        <dbReference type="ChEBI" id="CHEBI:30616"/>
        <dbReference type="ChEBI" id="CHEBI:43474"/>
        <dbReference type="ChEBI" id="CHEBI:57287"/>
        <dbReference type="ChEBI" id="CHEBI:57292"/>
        <dbReference type="ChEBI" id="CHEBI:456216"/>
        <dbReference type="EC" id="6.2.1.5"/>
    </reaction>
</comment>
<dbReference type="NCBIfam" id="NF004230">
    <property type="entry name" value="PRK05678.1"/>
    <property type="match status" value="1"/>
</dbReference>
<evidence type="ECO:0000256" key="5">
    <source>
        <dbReference type="PIRSR" id="PIRSR001553-1"/>
    </source>
</evidence>
<dbReference type="GO" id="GO:0009361">
    <property type="term" value="C:succinate-CoA ligase complex (ADP-forming)"/>
    <property type="evidence" value="ECO:0007669"/>
    <property type="project" value="TreeGrafter"/>
</dbReference>
<dbReference type="OrthoDB" id="9807196at2"/>
<evidence type="ECO:0000313" key="10">
    <source>
        <dbReference type="Proteomes" id="UP000197032"/>
    </source>
</evidence>
<dbReference type="UniPathway" id="UPA00223">
    <property type="reaction ID" value="UER00999"/>
</dbReference>
<evidence type="ECO:0000256" key="3">
    <source>
        <dbReference type="ARBA" id="ARBA00060724"/>
    </source>
</evidence>
<dbReference type="PRINTS" id="PR01798">
    <property type="entry name" value="SCOASYNTHASE"/>
</dbReference>
<sequence>MSILVNADTRVIIQGATGKQGSYHTLKMLEYNVNVVAGVSPGKGGYNVHGVPVYDTVAAAKREHQIDASLIMVPPAGVLLAAMEAIENKIPLIVIITEHVPVHDSLIIKNMAKEAGVRVIGPNTIGVISPGKSKVGIMPGYIYSEGHVGIISRSGTLTHEVASNLTYKGIGQSTCVCIGGDPVKGTDFVDVLKLFREDEQTDIVIMIGEIGGAGEELAAQYVKEAGYPKKIVAFIAGRNAPVGKRMGHAGAIVSQGFGTAEAKIKSLNEAGITVVDTLDELLQVTR</sequence>
<evidence type="ECO:0000256" key="2">
    <source>
        <dbReference type="ARBA" id="ARBA00022741"/>
    </source>
</evidence>
<dbReference type="InterPro" id="IPR016102">
    <property type="entry name" value="Succinyl-CoA_synth-like"/>
</dbReference>
<dbReference type="SUPFAM" id="SSF51735">
    <property type="entry name" value="NAD(P)-binding Rossmann-fold domains"/>
    <property type="match status" value="1"/>
</dbReference>
<comment type="subunit">
    <text evidence="4 7">Heterotetramer of two alpha and two beta subunits.</text>
</comment>
<dbReference type="InterPro" id="IPR005810">
    <property type="entry name" value="CoA_lig_alpha"/>
</dbReference>
<dbReference type="SMART" id="SM00881">
    <property type="entry name" value="CoA_binding"/>
    <property type="match status" value="1"/>
</dbReference>
<name>A0A1Z5HSJ1_9FIRM</name>
<keyword evidence="10" id="KW-1185">Reference proteome</keyword>
<dbReference type="InterPro" id="IPR005811">
    <property type="entry name" value="SUCC_ACL_C"/>
</dbReference>